<dbReference type="InterPro" id="IPR005212">
    <property type="entry name" value="EvaA-like"/>
</dbReference>
<evidence type="ECO:0000313" key="2">
    <source>
        <dbReference type="EMBL" id="MEY8042326.1"/>
    </source>
</evidence>
<evidence type="ECO:0000313" key="3">
    <source>
        <dbReference type="Proteomes" id="UP001564626"/>
    </source>
</evidence>
<dbReference type="RefSeq" id="WP_369775380.1">
    <property type="nucleotide sequence ID" value="NZ_JBGEHV010000054.1"/>
</dbReference>
<accession>A0ABV4CRA6</accession>
<gene>
    <name evidence="2" type="ORF">AB8O55_23180</name>
</gene>
<dbReference type="Gene3D" id="3.90.79.40">
    <property type="entry name" value="EvaA sugar 2,3-dehydratase subunit"/>
    <property type="match status" value="2"/>
</dbReference>
<feature type="domain" description="dTDP-4-dehydro-6-deoxy-alpha-D-glucopyranose 2,3-dehydratase" evidence="1">
    <location>
        <begin position="12"/>
        <end position="209"/>
    </location>
</feature>
<sequence>MALSTAVTPDPDSFLKKRSASSNYSVEHIPLDDLPNWQLDDRLWHASGRFFAVEGLSIRTDFGPTPHWCQPIILQPEIGILGIIVKRINGIHHFLMQAKMEPGNSELVQYAATVQATPSNYQRVHGGRPTPYLNYFLEHAGRRIVFDQLLSEHASWYLHKRNRNMIVEIPEDEDIEPTDDFAWLTLGQLRQQLEQGNRVNMNARTVLSGISYAAEDDLDSYGDIEDGFRRQVAESHGAGRSNPDVLAAMTWLIDQKAKYSLDVRRISLHDMDEWVCDKDSIRHREGRYFRIIGQSVTATSREVGTWWQPMLEPNRGNIVALICQRRSGVLQFLVQAMVQPGLTDRLELAATVQLTPGSYRGPEDFPSLAEYLDAPASWIRLKAVQSEDGGRFSRADTTHVVVHVPDGHTVNAPDNYRWMPLGLLNRLIHSGYYVNVEARSLIACLL</sequence>
<dbReference type="EMBL" id="JBGEHV010000054">
    <property type="protein sequence ID" value="MEY8042326.1"/>
    <property type="molecule type" value="Genomic_DNA"/>
</dbReference>
<proteinExistence type="predicted"/>
<protein>
    <submittedName>
        <fullName evidence="2">NDP-hexose 2,3-dehydratase family protein</fullName>
    </submittedName>
</protein>
<name>A0ABV4CRA6_9PSEU</name>
<reference evidence="2 3" key="1">
    <citation type="submission" date="2024-08" db="EMBL/GenBank/DDBJ databases">
        <title>Genome mining of Saccharopolyspora cebuensis PGLac3 from Nigerian medicinal plant.</title>
        <authorList>
            <person name="Ezeobiora C.E."/>
            <person name="Igbokwe N.H."/>
            <person name="Amin D.H."/>
            <person name="Mendie U.E."/>
        </authorList>
    </citation>
    <scope>NUCLEOTIDE SEQUENCE [LARGE SCALE GENOMIC DNA]</scope>
    <source>
        <strain evidence="2 3">PGLac3</strain>
    </source>
</reference>
<dbReference type="Proteomes" id="UP001564626">
    <property type="component" value="Unassembled WGS sequence"/>
</dbReference>
<dbReference type="Pfam" id="PF03559">
    <property type="entry name" value="Hexose_dehydrat"/>
    <property type="match status" value="2"/>
</dbReference>
<keyword evidence="3" id="KW-1185">Reference proteome</keyword>
<dbReference type="InterPro" id="IPR038153">
    <property type="entry name" value="EvaA-like_sf"/>
</dbReference>
<organism evidence="2 3">
    <name type="scientific">Saccharopolyspora cebuensis</name>
    <dbReference type="NCBI Taxonomy" id="418759"/>
    <lineage>
        <taxon>Bacteria</taxon>
        <taxon>Bacillati</taxon>
        <taxon>Actinomycetota</taxon>
        <taxon>Actinomycetes</taxon>
        <taxon>Pseudonocardiales</taxon>
        <taxon>Pseudonocardiaceae</taxon>
        <taxon>Saccharopolyspora</taxon>
    </lineage>
</organism>
<evidence type="ECO:0000259" key="1">
    <source>
        <dbReference type="Pfam" id="PF03559"/>
    </source>
</evidence>
<feature type="domain" description="dTDP-4-dehydro-6-deoxy-alpha-D-glucopyranose 2,3-dehydratase" evidence="1">
    <location>
        <begin position="249"/>
        <end position="445"/>
    </location>
</feature>
<comment type="caution">
    <text evidence="2">The sequence shown here is derived from an EMBL/GenBank/DDBJ whole genome shotgun (WGS) entry which is preliminary data.</text>
</comment>